<sequence length="115" mass="12387">MTLHRTSTAQPMTAEEVAAVVRGVPGVAFLRPGLAGRLRSSVSRPTRAEQERGAGVRLILPDDGPWRVEIHVVVDRRARAVEVARAVRVRVEGQAAALLPERPAPEVTVTVTGRV</sequence>
<dbReference type="Proteomes" id="UP001432251">
    <property type="component" value="Chromosome"/>
</dbReference>
<gene>
    <name evidence="1" type="ORF">V2W30_00505</name>
</gene>
<accession>A0ACD5A4S4</accession>
<organism evidence="1 2">
    <name type="scientific">Streptomyces citrinus</name>
    <dbReference type="NCBI Taxonomy" id="3118173"/>
    <lineage>
        <taxon>Bacteria</taxon>
        <taxon>Bacillati</taxon>
        <taxon>Actinomycetota</taxon>
        <taxon>Actinomycetes</taxon>
        <taxon>Kitasatosporales</taxon>
        <taxon>Streptomycetaceae</taxon>
        <taxon>Streptomyces</taxon>
    </lineage>
</organism>
<name>A0ACD5A4S4_9ACTN</name>
<protein>
    <submittedName>
        <fullName evidence="1">Uncharacterized protein</fullName>
    </submittedName>
</protein>
<proteinExistence type="predicted"/>
<dbReference type="EMBL" id="CP146022">
    <property type="protein sequence ID" value="WWQ61998.1"/>
    <property type="molecule type" value="Genomic_DNA"/>
</dbReference>
<evidence type="ECO:0000313" key="1">
    <source>
        <dbReference type="EMBL" id="WWQ61998.1"/>
    </source>
</evidence>
<keyword evidence="2" id="KW-1185">Reference proteome</keyword>
<evidence type="ECO:0000313" key="2">
    <source>
        <dbReference type="Proteomes" id="UP001432251"/>
    </source>
</evidence>
<reference evidence="1" key="1">
    <citation type="journal article" date="2025" name="Int. J. Syst. Evol. Microbiol.">
        <title>Streptomyces citrinus sp. nov., with yellow diffusible pigment.</title>
        <authorList>
            <person name="He Y."/>
            <person name="Yang E."/>
            <person name="Xu J."/>
            <person name="Sun Y."/>
            <person name="Sun L."/>
        </authorList>
    </citation>
    <scope>NUCLEOTIDE SEQUENCE</scope>
    <source>
        <strain evidence="1">Q6</strain>
    </source>
</reference>